<dbReference type="PANTHER" id="PTHR37938:SF1">
    <property type="entry name" value="BLL0215 PROTEIN"/>
    <property type="match status" value="1"/>
</dbReference>
<reference evidence="3" key="1">
    <citation type="submission" date="2020-07" db="EMBL/GenBank/DDBJ databases">
        <title>Huge and variable diversity of episymbiotic CPR bacteria and DPANN archaea in groundwater ecosystems.</title>
        <authorList>
            <person name="He C.Y."/>
            <person name="Keren R."/>
            <person name="Whittaker M."/>
            <person name="Farag I.F."/>
            <person name="Doudna J."/>
            <person name="Cate J.H.D."/>
            <person name="Banfield J.F."/>
        </authorList>
    </citation>
    <scope>NUCLEOTIDE SEQUENCE</scope>
    <source>
        <strain evidence="3">NC_groundwater_1813_Pr3_B-0.1um_71_17</strain>
    </source>
</reference>
<dbReference type="Pfam" id="PF03703">
    <property type="entry name" value="bPH_2"/>
    <property type="match status" value="1"/>
</dbReference>
<name>A0A933S8K2_UNCEI</name>
<dbReference type="EMBL" id="JACRIW010000004">
    <property type="protein sequence ID" value="MBI5167927.1"/>
    <property type="molecule type" value="Genomic_DNA"/>
</dbReference>
<dbReference type="PANTHER" id="PTHR37938">
    <property type="entry name" value="BLL0215 PROTEIN"/>
    <property type="match status" value="1"/>
</dbReference>
<evidence type="ECO:0000259" key="2">
    <source>
        <dbReference type="Pfam" id="PF03703"/>
    </source>
</evidence>
<organism evidence="3 4">
    <name type="scientific">Eiseniibacteriota bacterium</name>
    <dbReference type="NCBI Taxonomy" id="2212470"/>
    <lineage>
        <taxon>Bacteria</taxon>
        <taxon>Candidatus Eiseniibacteriota</taxon>
    </lineage>
</organism>
<gene>
    <name evidence="3" type="ORF">HZA61_00420</name>
</gene>
<dbReference type="AlphaFoldDB" id="A0A933S8K2"/>
<dbReference type="Proteomes" id="UP000696931">
    <property type="component" value="Unassembled WGS sequence"/>
</dbReference>
<feature type="domain" description="YdbS-like PH" evidence="2">
    <location>
        <begin position="73"/>
        <end position="139"/>
    </location>
</feature>
<keyword evidence="1" id="KW-1133">Transmembrane helix</keyword>
<feature type="transmembrane region" description="Helical" evidence="1">
    <location>
        <begin position="51"/>
        <end position="68"/>
    </location>
</feature>
<feature type="transmembrane region" description="Helical" evidence="1">
    <location>
        <begin position="24"/>
        <end position="45"/>
    </location>
</feature>
<keyword evidence="1" id="KW-0472">Membrane</keyword>
<sequence>MSYLDKNLLAGETIVFRTRLHWGLYVPPALFTLLVMVPFAVLLFVNGAVPWAAVPPGLGLVWIVAAHIRRQSSEFAVTNKRVVIKLGVFTTRSVELLPSKIEGVGVEQTMWGKLFGFGDIEVTGSGGTKERFSGIQSPFEFRRAIQQATDLPPGA</sequence>
<protein>
    <submittedName>
        <fullName evidence="3">PH domain-containing protein</fullName>
    </submittedName>
</protein>
<accession>A0A933S8K2</accession>
<evidence type="ECO:0000313" key="3">
    <source>
        <dbReference type="EMBL" id="MBI5167927.1"/>
    </source>
</evidence>
<evidence type="ECO:0000256" key="1">
    <source>
        <dbReference type="SAM" id="Phobius"/>
    </source>
</evidence>
<comment type="caution">
    <text evidence="3">The sequence shown here is derived from an EMBL/GenBank/DDBJ whole genome shotgun (WGS) entry which is preliminary data.</text>
</comment>
<evidence type="ECO:0000313" key="4">
    <source>
        <dbReference type="Proteomes" id="UP000696931"/>
    </source>
</evidence>
<keyword evidence="1" id="KW-0812">Transmembrane</keyword>
<dbReference type="InterPro" id="IPR005182">
    <property type="entry name" value="YdbS-like_PH"/>
</dbReference>
<proteinExistence type="predicted"/>